<protein>
    <submittedName>
        <fullName evidence="2">ACT domain protein</fullName>
    </submittedName>
</protein>
<dbReference type="Pfam" id="PF11868">
    <property type="entry name" value="DUF3388"/>
    <property type="match status" value="1"/>
</dbReference>
<dbReference type="InterPro" id="IPR016784">
    <property type="entry name" value="UCP021288_ACT"/>
</dbReference>
<evidence type="ECO:0000313" key="2">
    <source>
        <dbReference type="EMBL" id="SDK24637.1"/>
    </source>
</evidence>
<accession>A0A1G9ABC0</accession>
<dbReference type="EMBL" id="FNFY01000001">
    <property type="protein sequence ID" value="SDK24637.1"/>
    <property type="molecule type" value="Genomic_DNA"/>
</dbReference>
<dbReference type="AlphaFoldDB" id="A0A1G9ABC0"/>
<dbReference type="STRING" id="576118.SAMN05216216_101190"/>
<reference evidence="3" key="1">
    <citation type="submission" date="2016-10" db="EMBL/GenBank/DDBJ databases">
        <authorList>
            <person name="Varghese N."/>
            <person name="Submissions S."/>
        </authorList>
    </citation>
    <scope>NUCLEOTIDE SEQUENCE [LARGE SCALE GENOMIC DNA]</scope>
    <source>
        <strain evidence="3">CGMCC 1.8895</strain>
    </source>
</reference>
<feature type="domain" description="DUF3388" evidence="1">
    <location>
        <begin position="89"/>
        <end position="277"/>
    </location>
</feature>
<dbReference type="Proteomes" id="UP000199008">
    <property type="component" value="Unassembled WGS sequence"/>
</dbReference>
<dbReference type="InterPro" id="IPR024514">
    <property type="entry name" value="DUF3388"/>
</dbReference>
<sequence>MNEPKDMYPETDLDQYPERNIEQYLEYENVINRPGLLGDISSLLGNLGISINTINGVEKTRRGLIVRTDNVDKLRRFVYISQYVDDIKISKVRKPEVRDRLAVRHGRFIKRDEDKKTYRFTRDEIGILVDFLGELFLEKGHRLIGIRGMPRVGKTESIVAASVTAKKKWLFLSSTLIKQTERKSLLKGEYHDGNVYIIDGAVTANSTNREHKNLIRELMSFPAVKVVEHPDLFNDDMKYTMDDFDYIIELREHEDQKITYEKHKKKHWFENEDMDFFNGF</sequence>
<gene>
    <name evidence="2" type="ORF">SAMN05216216_101190</name>
</gene>
<proteinExistence type="predicted"/>
<evidence type="ECO:0000313" key="3">
    <source>
        <dbReference type="Proteomes" id="UP000199008"/>
    </source>
</evidence>
<evidence type="ECO:0000259" key="1">
    <source>
        <dbReference type="Pfam" id="PF11868"/>
    </source>
</evidence>
<name>A0A1G9ABC0_9BACL</name>
<keyword evidence="3" id="KW-1185">Reference proteome</keyword>
<dbReference type="InterPro" id="IPR045865">
    <property type="entry name" value="ACT-like_dom_sf"/>
</dbReference>
<dbReference type="PIRSF" id="PIRSF021288">
    <property type="entry name" value="UCP021288_ACT"/>
    <property type="match status" value="1"/>
</dbReference>
<dbReference type="SUPFAM" id="SSF55021">
    <property type="entry name" value="ACT-like"/>
    <property type="match status" value="1"/>
</dbReference>
<organism evidence="2 3">
    <name type="scientific">Lacicoccus qingdaonensis</name>
    <dbReference type="NCBI Taxonomy" id="576118"/>
    <lineage>
        <taxon>Bacteria</taxon>
        <taxon>Bacillati</taxon>
        <taxon>Bacillota</taxon>
        <taxon>Bacilli</taxon>
        <taxon>Bacillales</taxon>
        <taxon>Salinicoccaceae</taxon>
        <taxon>Lacicoccus</taxon>
    </lineage>
</organism>